<dbReference type="AlphaFoldDB" id="A0A507AR98"/>
<dbReference type="STRING" id="1093900.A0A507AR98"/>
<protein>
    <recommendedName>
        <fullName evidence="5">BZIP domain-containing protein</fullName>
    </recommendedName>
</protein>
<dbReference type="RefSeq" id="XP_030990773.1">
    <property type="nucleotide sequence ID" value="XM_031135610.1"/>
</dbReference>
<dbReference type="OrthoDB" id="4737775at2759"/>
<evidence type="ECO:0000313" key="3">
    <source>
        <dbReference type="EMBL" id="TPX09216.1"/>
    </source>
</evidence>
<evidence type="ECO:0008006" key="5">
    <source>
        <dbReference type="Google" id="ProtNLM"/>
    </source>
</evidence>
<dbReference type="EMBL" id="SKBQ01000006">
    <property type="protein sequence ID" value="TPX09216.1"/>
    <property type="molecule type" value="Genomic_DNA"/>
</dbReference>
<dbReference type="GeneID" id="41968969"/>
<evidence type="ECO:0000313" key="2">
    <source>
        <dbReference type="EMBL" id="TPX09062.1"/>
    </source>
</evidence>
<gene>
    <name evidence="2" type="ORF">E0L32_001522</name>
    <name evidence="3" type="ORF">E0L32_001676</name>
</gene>
<evidence type="ECO:0000313" key="4">
    <source>
        <dbReference type="Proteomes" id="UP000319257"/>
    </source>
</evidence>
<accession>A0A507AR98</accession>
<evidence type="ECO:0000256" key="1">
    <source>
        <dbReference type="SAM" id="MobiDB-lite"/>
    </source>
</evidence>
<comment type="caution">
    <text evidence="3">The sequence shown here is derived from an EMBL/GenBank/DDBJ whole genome shotgun (WGS) entry which is preliminary data.</text>
</comment>
<name>A0A507AR98_9PEZI</name>
<dbReference type="Proteomes" id="UP000319257">
    <property type="component" value="Unassembled WGS sequence"/>
</dbReference>
<reference evidence="3 4" key="1">
    <citation type="submission" date="2019-06" db="EMBL/GenBank/DDBJ databases">
        <title>Draft genome sequence of the filamentous fungus Phialemoniopsis curvata isolated from diesel fuel.</title>
        <authorList>
            <person name="Varaljay V.A."/>
            <person name="Lyon W.J."/>
            <person name="Crouch A.L."/>
            <person name="Drake C.E."/>
            <person name="Hollomon J.M."/>
            <person name="Nadeau L.J."/>
            <person name="Nunn H.S."/>
            <person name="Stevenson B.S."/>
            <person name="Bojanowski C.L."/>
            <person name="Crookes-Goodson W.J."/>
        </authorList>
    </citation>
    <scope>NUCLEOTIDE SEQUENCE [LARGE SCALE GENOMIC DNA]</scope>
    <source>
        <strain evidence="3 4">D216</strain>
    </source>
</reference>
<organism evidence="3 4">
    <name type="scientific">Thyridium curvatum</name>
    <dbReference type="NCBI Taxonomy" id="1093900"/>
    <lineage>
        <taxon>Eukaryota</taxon>
        <taxon>Fungi</taxon>
        <taxon>Dikarya</taxon>
        <taxon>Ascomycota</taxon>
        <taxon>Pezizomycotina</taxon>
        <taxon>Sordariomycetes</taxon>
        <taxon>Sordariomycetidae</taxon>
        <taxon>Thyridiales</taxon>
        <taxon>Thyridiaceae</taxon>
        <taxon>Thyridium</taxon>
    </lineage>
</organism>
<dbReference type="InParanoid" id="A0A507AR98"/>
<feature type="region of interest" description="Disordered" evidence="1">
    <location>
        <begin position="1"/>
        <end position="34"/>
    </location>
</feature>
<sequence>MSDDQARIERRRNRGRAAQSAFRKRQSQARQDMLEENSRLKQALESIMGEISENDRPALRSLVRDAAELAGVRPGPGTPASGGTRSRFRISNIPFLDPHSSATSNLHSASALREDGWLAADSEEARADQVSALIRQRLPHTSVSRDPFQYYRCEHGAATVLPFLGMGALTISGRIFWHLTEKFEAALYGDLISPRNSLEHSTTAAEPPPRLVDLLRRSKSMQHTEPYQWIAMVDERVDLARREAARDGIEHPSRLETLQFPIIDHDTPSSTGSGIDWLSPITAEKRIREIVGDDVFAVLATPALDRWEARHNHRHESQQSEGADLIESFLDILSNSFVCFGDGPRWARAKFDDLLRAWCLSLIDKQAVQG</sequence>
<dbReference type="EMBL" id="SKBQ01000006">
    <property type="protein sequence ID" value="TPX09062.1"/>
    <property type="molecule type" value="Genomic_DNA"/>
</dbReference>
<keyword evidence="4" id="KW-1185">Reference proteome</keyword>
<proteinExistence type="predicted"/>